<name>A0ABZ2C7C0_9PROT</name>
<feature type="domain" description="CSD" evidence="2">
    <location>
        <begin position="17"/>
        <end position="85"/>
    </location>
</feature>
<evidence type="ECO:0000256" key="1">
    <source>
        <dbReference type="RuleBase" id="RU000408"/>
    </source>
</evidence>
<dbReference type="PROSITE" id="PS00352">
    <property type="entry name" value="CSD_1"/>
    <property type="match status" value="1"/>
</dbReference>
<protein>
    <submittedName>
        <fullName evidence="3">Cold shock-like protein CspC</fullName>
    </submittedName>
</protein>
<feature type="domain" description="CSD" evidence="2">
    <location>
        <begin position="112"/>
        <end position="179"/>
    </location>
</feature>
<dbReference type="InterPro" id="IPR012340">
    <property type="entry name" value="NA-bd_OB-fold"/>
</dbReference>
<dbReference type="EMBL" id="CP133270">
    <property type="protein sequence ID" value="WVX67200.1"/>
    <property type="molecule type" value="Genomic_DNA"/>
</dbReference>
<dbReference type="PROSITE" id="PS51857">
    <property type="entry name" value="CSD_2"/>
    <property type="match status" value="2"/>
</dbReference>
<evidence type="ECO:0000313" key="3">
    <source>
        <dbReference type="EMBL" id="WVX67200.1"/>
    </source>
</evidence>
<sequence>MMSQMAISEPYEMEVERIESQVKWFNPEKGYGFLSPDDGSADIFMHFSVLEAAGHRRVESGDVLVCEIGPGKRGRQVVRVLEVKLMPRELRHMAPVYQMATVPHADPDALEDVYGEIKWFNPLRGYGFVCPDDGGREIFVHASVLRALGYETLEPGVRVHAKVSSSPRGREARILEILR</sequence>
<accession>A0ABZ2C7C0</accession>
<comment type="subcellular location">
    <subcellularLocation>
        <location evidence="1">Cytoplasm</location>
    </subcellularLocation>
</comment>
<dbReference type="InterPro" id="IPR002059">
    <property type="entry name" value="CSP_DNA-bd"/>
</dbReference>
<gene>
    <name evidence="3" type="ORF">Bealeia1_01398</name>
</gene>
<dbReference type="InterPro" id="IPR011129">
    <property type="entry name" value="CSD"/>
</dbReference>
<dbReference type="RefSeq" id="WP_331255981.1">
    <property type="nucleotide sequence ID" value="NZ_JAVHWZ010000002.1"/>
</dbReference>
<proteinExistence type="predicted"/>
<reference evidence="3 4" key="1">
    <citation type="journal article" date="2024" name="Environ. Microbiol.">
        <title>Novel evolutionary insights on the interactions of the Holosporales (Alphaproteobacteria) with eukaryotic hosts from comparative genomics.</title>
        <authorList>
            <person name="Giovannini M."/>
            <person name="Petroni G."/>
            <person name="Castelli M."/>
        </authorList>
    </citation>
    <scope>NUCLEOTIDE SEQUENCE [LARGE SCALE GENOMIC DNA]</scope>
    <source>
        <strain evidence="3 4">US_Bl 15I1</strain>
    </source>
</reference>
<organism evidence="3 4">
    <name type="scientific">Candidatus Bealeia paramacronuclearis</name>
    <dbReference type="NCBI Taxonomy" id="1921001"/>
    <lineage>
        <taxon>Bacteria</taxon>
        <taxon>Pseudomonadati</taxon>
        <taxon>Pseudomonadota</taxon>
        <taxon>Alphaproteobacteria</taxon>
        <taxon>Holosporales</taxon>
        <taxon>Holosporaceae</taxon>
        <taxon>Candidatus Bealeia</taxon>
    </lineage>
</organism>
<dbReference type="SMART" id="SM00357">
    <property type="entry name" value="CSP"/>
    <property type="match status" value="2"/>
</dbReference>
<dbReference type="InterPro" id="IPR019844">
    <property type="entry name" value="CSD_CS"/>
</dbReference>
<dbReference type="CDD" id="cd04458">
    <property type="entry name" value="CSP_CDS"/>
    <property type="match status" value="2"/>
</dbReference>
<dbReference type="Gene3D" id="2.40.50.140">
    <property type="entry name" value="Nucleic acid-binding proteins"/>
    <property type="match status" value="2"/>
</dbReference>
<dbReference type="Proteomes" id="UP001330434">
    <property type="component" value="Chromosome"/>
</dbReference>
<dbReference type="PANTHER" id="PTHR46565:SF20">
    <property type="entry name" value="COLD SHOCK DOMAIN-CONTAINING PROTEIN 4"/>
    <property type="match status" value="1"/>
</dbReference>
<dbReference type="SUPFAM" id="SSF50249">
    <property type="entry name" value="Nucleic acid-binding proteins"/>
    <property type="match status" value="2"/>
</dbReference>
<dbReference type="PRINTS" id="PR00050">
    <property type="entry name" value="COLDSHOCK"/>
</dbReference>
<evidence type="ECO:0000313" key="4">
    <source>
        <dbReference type="Proteomes" id="UP001330434"/>
    </source>
</evidence>
<evidence type="ECO:0000259" key="2">
    <source>
        <dbReference type="PROSITE" id="PS51857"/>
    </source>
</evidence>
<dbReference type="Pfam" id="PF00313">
    <property type="entry name" value="CSD"/>
    <property type="match status" value="2"/>
</dbReference>
<dbReference type="PANTHER" id="PTHR46565">
    <property type="entry name" value="COLD SHOCK DOMAIN PROTEIN 2"/>
    <property type="match status" value="1"/>
</dbReference>
<keyword evidence="4" id="KW-1185">Reference proteome</keyword>